<gene>
    <name evidence="1" type="ORF">B0I36DRAFT_338878</name>
</gene>
<name>A0A9P8XSP6_9PEZI</name>
<sequence length="150" mass="16883">MLEIDSFQVVRNETHAELWGSRWTPCLHSSINRHIHSGRTIYSPLMRATIILPKEEQAHAGELVIQPTDCLGSKLVVANQEFVQPFVRSGYRYGMKRAMIHMVGVWKGCTGDRLGCMLGHLHVIWALIQGARVVAGLPGLWARDLGQMRL</sequence>
<keyword evidence="2" id="KW-1185">Reference proteome</keyword>
<evidence type="ECO:0000313" key="1">
    <source>
        <dbReference type="EMBL" id="KAH7014546.1"/>
    </source>
</evidence>
<dbReference type="AlphaFoldDB" id="A0A9P8XSP6"/>
<comment type="caution">
    <text evidence="1">The sequence shown here is derived from an EMBL/GenBank/DDBJ whole genome shotgun (WGS) entry which is preliminary data.</text>
</comment>
<dbReference type="EMBL" id="JAGTJQ010000013">
    <property type="protein sequence ID" value="KAH7014546.1"/>
    <property type="molecule type" value="Genomic_DNA"/>
</dbReference>
<dbReference type="Proteomes" id="UP000756346">
    <property type="component" value="Unassembled WGS sequence"/>
</dbReference>
<protein>
    <submittedName>
        <fullName evidence="1">Uncharacterized protein</fullName>
    </submittedName>
</protein>
<feature type="non-terminal residue" evidence="1">
    <location>
        <position position="150"/>
    </location>
</feature>
<organism evidence="1 2">
    <name type="scientific">Microdochium trichocladiopsis</name>
    <dbReference type="NCBI Taxonomy" id="1682393"/>
    <lineage>
        <taxon>Eukaryota</taxon>
        <taxon>Fungi</taxon>
        <taxon>Dikarya</taxon>
        <taxon>Ascomycota</taxon>
        <taxon>Pezizomycotina</taxon>
        <taxon>Sordariomycetes</taxon>
        <taxon>Xylariomycetidae</taxon>
        <taxon>Xylariales</taxon>
        <taxon>Microdochiaceae</taxon>
        <taxon>Microdochium</taxon>
    </lineage>
</organism>
<evidence type="ECO:0000313" key="2">
    <source>
        <dbReference type="Proteomes" id="UP000756346"/>
    </source>
</evidence>
<accession>A0A9P8XSP6</accession>
<proteinExistence type="predicted"/>
<dbReference type="RefSeq" id="XP_046005513.1">
    <property type="nucleotide sequence ID" value="XM_046155834.1"/>
</dbReference>
<dbReference type="GeneID" id="70185380"/>
<reference evidence="1" key="1">
    <citation type="journal article" date="2021" name="Nat. Commun.">
        <title>Genetic determinants of endophytism in the Arabidopsis root mycobiome.</title>
        <authorList>
            <person name="Mesny F."/>
            <person name="Miyauchi S."/>
            <person name="Thiergart T."/>
            <person name="Pickel B."/>
            <person name="Atanasova L."/>
            <person name="Karlsson M."/>
            <person name="Huettel B."/>
            <person name="Barry K.W."/>
            <person name="Haridas S."/>
            <person name="Chen C."/>
            <person name="Bauer D."/>
            <person name="Andreopoulos W."/>
            <person name="Pangilinan J."/>
            <person name="LaButti K."/>
            <person name="Riley R."/>
            <person name="Lipzen A."/>
            <person name="Clum A."/>
            <person name="Drula E."/>
            <person name="Henrissat B."/>
            <person name="Kohler A."/>
            <person name="Grigoriev I.V."/>
            <person name="Martin F.M."/>
            <person name="Hacquard S."/>
        </authorList>
    </citation>
    <scope>NUCLEOTIDE SEQUENCE</scope>
    <source>
        <strain evidence="1">MPI-CAGE-CH-0230</strain>
    </source>
</reference>